<dbReference type="InterPro" id="IPR027417">
    <property type="entry name" value="P-loop_NTPase"/>
</dbReference>
<dbReference type="InterPro" id="IPR027065">
    <property type="entry name" value="Lon_Prtase"/>
</dbReference>
<dbReference type="Gene3D" id="3.40.50.300">
    <property type="entry name" value="P-loop containing nucleotide triphosphate hydrolases"/>
    <property type="match status" value="1"/>
</dbReference>
<dbReference type="GO" id="GO:0003697">
    <property type="term" value="F:single-stranded DNA binding"/>
    <property type="evidence" value="ECO:0007669"/>
    <property type="project" value="TreeGrafter"/>
</dbReference>
<dbReference type="SUPFAM" id="SSF52540">
    <property type="entry name" value="P-loop containing nucleoside triphosphate hydrolases"/>
    <property type="match status" value="1"/>
</dbReference>
<dbReference type="InterPro" id="IPR003593">
    <property type="entry name" value="AAA+_ATPase"/>
</dbReference>
<dbReference type="GO" id="GO:0005524">
    <property type="term" value="F:ATP binding"/>
    <property type="evidence" value="ECO:0007669"/>
    <property type="project" value="InterPro"/>
</dbReference>
<organismHost>
    <name type="scientific">Pyramimonas plurioculata</name>
    <dbReference type="NCBI Taxonomy" id="36893"/>
</organismHost>
<dbReference type="GO" id="GO:0016887">
    <property type="term" value="F:ATP hydrolysis activity"/>
    <property type="evidence" value="ECO:0007669"/>
    <property type="project" value="InterPro"/>
</dbReference>
<dbReference type="GO" id="GO:0051131">
    <property type="term" value="P:chaperone-mediated protein complex assembly"/>
    <property type="evidence" value="ECO:0007669"/>
    <property type="project" value="TreeGrafter"/>
</dbReference>
<dbReference type="EMBL" id="MT663536">
    <property type="protein sequence ID" value="QOI90402.1"/>
    <property type="molecule type" value="Genomic_DNA"/>
</dbReference>
<dbReference type="GO" id="GO:0006515">
    <property type="term" value="P:protein quality control for misfolded or incompletely synthesized proteins"/>
    <property type="evidence" value="ECO:0007669"/>
    <property type="project" value="TreeGrafter"/>
</dbReference>
<evidence type="ECO:0000259" key="2">
    <source>
        <dbReference type="SMART" id="SM00382"/>
    </source>
</evidence>
<name>A0A7M3UNW1_POV01</name>
<accession>A0A7M3UNW1</accession>
<dbReference type="PANTHER" id="PTHR43718">
    <property type="entry name" value="LON PROTEASE"/>
    <property type="match status" value="1"/>
</dbReference>
<evidence type="ECO:0000313" key="3">
    <source>
        <dbReference type="EMBL" id="QOI90402.1"/>
    </source>
</evidence>
<feature type="domain" description="AAA+ ATPase" evidence="2">
    <location>
        <begin position="292"/>
        <end position="440"/>
    </location>
</feature>
<proteinExistence type="predicted"/>
<dbReference type="Gene3D" id="1.10.8.60">
    <property type="match status" value="1"/>
</dbReference>
<dbReference type="GO" id="GO:0004252">
    <property type="term" value="F:serine-type endopeptidase activity"/>
    <property type="evidence" value="ECO:0007669"/>
    <property type="project" value="InterPro"/>
</dbReference>
<dbReference type="Pfam" id="PF00004">
    <property type="entry name" value="AAA"/>
    <property type="match status" value="1"/>
</dbReference>
<organism evidence="3">
    <name type="scientific">Pyramimonas orientalis virus</name>
    <name type="common">PoV01</name>
    <dbReference type="NCBI Taxonomy" id="455367"/>
    <lineage>
        <taxon>Viruses</taxon>
        <taxon>Varidnaviria</taxon>
        <taxon>Bamfordvirae</taxon>
        <taxon>Nucleocytoviricota</taxon>
        <taxon>Megaviricetes</taxon>
        <taxon>Imitervirales</taxon>
        <taxon>Allomimiviridae</taxon>
        <taxon>Heliosvirus</taxon>
        <taxon>Heliosvirus raunefjordenense</taxon>
    </lineage>
</organism>
<reference evidence="3" key="1">
    <citation type="submission" date="2020-06" db="EMBL/GenBank/DDBJ databases">
        <title>Lateral gene transfer of anion-conducting channel rhodopsins between green algae and giant viruses.</title>
        <authorList>
            <person name="Rozenberg A."/>
            <person name="Oppermann J."/>
            <person name="Wietek J."/>
            <person name="Fernandez Lahore R.G."/>
            <person name="Sandaa R.-A."/>
            <person name="Bratbak G."/>
            <person name="Hegemann P."/>
            <person name="Beja O."/>
        </authorList>
    </citation>
    <scope>NUCLEOTIDE SEQUENCE</scope>
    <source>
        <strain evidence="3">01B</strain>
    </source>
</reference>
<dbReference type="GO" id="GO:0007005">
    <property type="term" value="P:mitochondrion organization"/>
    <property type="evidence" value="ECO:0007669"/>
    <property type="project" value="TreeGrafter"/>
</dbReference>
<dbReference type="GO" id="GO:0004176">
    <property type="term" value="F:ATP-dependent peptidase activity"/>
    <property type="evidence" value="ECO:0007669"/>
    <property type="project" value="InterPro"/>
</dbReference>
<sequence length="542" mass="62084">MAITRLNQKTYESIKTQLVCMDKSTQTADTDFEELLCGKKRKLVFISNVVDDDIDSYHGSDTTTEEDGCSYNSYEEEDEEEDDDDEEDDEDDEEEEDDEDYEEDDEEDDCDMKEDITIKFKTKELASAIEAYLAKRDDTDTDPLVMFKNTLNDDELRYYENLGIDEQQVLENCYRSTMSSEQSSIPMKFQILGADISDYVKNVALQKYNILSNMDSSNSEYNKLHNWITKLCKVPFGKYKNMPVNHDSNPLQIKNFLQSTTNILNEEVYGHSDAKDQIVRIVAQWVSNPKSKGNVIGIHGNPGVGKTTLIKNGVCKALGLPFAFIPLGGASDSSYLDGHSYTYEGSTCGKIVDVLMKHKNMNPVIYFDELDKVSDSPRGQDIINVLIHLTDPSQNNSFQDKYFTDIEFDLSKCLIIFTYNDNNTIDPILKDRMITIHTKDYTTQDKLQITKNHLIPSIKNEFDISNIIIETEDIKYIIEKTEKEAGVRNLKRSIDCIISNLNLERLMAESPDKNLSINKTIIDKYLKNNVNVVNPSLYHMYM</sequence>
<feature type="compositionally biased region" description="Acidic residues" evidence="1">
    <location>
        <begin position="63"/>
        <end position="112"/>
    </location>
</feature>
<dbReference type="SMART" id="SM00382">
    <property type="entry name" value="AAA"/>
    <property type="match status" value="1"/>
</dbReference>
<dbReference type="InterPro" id="IPR003959">
    <property type="entry name" value="ATPase_AAA_core"/>
</dbReference>
<feature type="region of interest" description="Disordered" evidence="1">
    <location>
        <begin position="54"/>
        <end position="113"/>
    </location>
</feature>
<evidence type="ECO:0000256" key="1">
    <source>
        <dbReference type="SAM" id="MobiDB-lite"/>
    </source>
</evidence>
<dbReference type="PANTHER" id="PTHR43718:SF2">
    <property type="entry name" value="LON PROTEASE HOMOLOG, MITOCHONDRIAL"/>
    <property type="match status" value="1"/>
</dbReference>
<gene>
    <name evidence="3" type="ORF">HWQ62_00265</name>
</gene>
<protein>
    <recommendedName>
        <fullName evidence="2">AAA+ ATPase domain-containing protein</fullName>
    </recommendedName>
</protein>